<feature type="region of interest" description="Disordered" evidence="1">
    <location>
        <begin position="62"/>
        <end position="94"/>
    </location>
</feature>
<comment type="caution">
    <text evidence="2">The sequence shown here is derived from an EMBL/GenBank/DDBJ whole genome shotgun (WGS) entry which is preliminary data.</text>
</comment>
<protein>
    <submittedName>
        <fullName evidence="2">Uncharacterized protein</fullName>
    </submittedName>
</protein>
<dbReference type="Proteomes" id="UP000324222">
    <property type="component" value="Unassembled WGS sequence"/>
</dbReference>
<sequence length="94" mass="10502">MELCHVTYEVYRITRGKFSESLYKRNGFGAFSYWPLHEPEATNSTEKTVLACPVAPSISAAAPVPRHGSRQERYASLPRESLGDPSLHFSICLS</sequence>
<organism evidence="2 3">
    <name type="scientific">Portunus trituberculatus</name>
    <name type="common">Swimming crab</name>
    <name type="synonym">Neptunus trituberculatus</name>
    <dbReference type="NCBI Taxonomy" id="210409"/>
    <lineage>
        <taxon>Eukaryota</taxon>
        <taxon>Metazoa</taxon>
        <taxon>Ecdysozoa</taxon>
        <taxon>Arthropoda</taxon>
        <taxon>Crustacea</taxon>
        <taxon>Multicrustacea</taxon>
        <taxon>Malacostraca</taxon>
        <taxon>Eumalacostraca</taxon>
        <taxon>Eucarida</taxon>
        <taxon>Decapoda</taxon>
        <taxon>Pleocyemata</taxon>
        <taxon>Brachyura</taxon>
        <taxon>Eubrachyura</taxon>
        <taxon>Portunoidea</taxon>
        <taxon>Portunidae</taxon>
        <taxon>Portuninae</taxon>
        <taxon>Portunus</taxon>
    </lineage>
</organism>
<gene>
    <name evidence="2" type="ORF">E2C01_051327</name>
</gene>
<reference evidence="2 3" key="1">
    <citation type="submission" date="2019-05" db="EMBL/GenBank/DDBJ databases">
        <title>Another draft genome of Portunus trituberculatus and its Hox gene families provides insights of decapod evolution.</title>
        <authorList>
            <person name="Jeong J.-H."/>
            <person name="Song I."/>
            <person name="Kim S."/>
            <person name="Choi T."/>
            <person name="Kim D."/>
            <person name="Ryu S."/>
            <person name="Kim W."/>
        </authorList>
    </citation>
    <scope>NUCLEOTIDE SEQUENCE [LARGE SCALE GENOMIC DNA]</scope>
    <source>
        <tissue evidence="2">Muscle</tissue>
    </source>
</reference>
<dbReference type="EMBL" id="VSRR010014713">
    <property type="protein sequence ID" value="MPC57348.1"/>
    <property type="molecule type" value="Genomic_DNA"/>
</dbReference>
<proteinExistence type="predicted"/>
<name>A0A5B7GK05_PORTR</name>
<accession>A0A5B7GK05</accession>
<dbReference type="AlphaFoldDB" id="A0A5B7GK05"/>
<evidence type="ECO:0000256" key="1">
    <source>
        <dbReference type="SAM" id="MobiDB-lite"/>
    </source>
</evidence>
<keyword evidence="3" id="KW-1185">Reference proteome</keyword>
<evidence type="ECO:0000313" key="2">
    <source>
        <dbReference type="EMBL" id="MPC57348.1"/>
    </source>
</evidence>
<evidence type="ECO:0000313" key="3">
    <source>
        <dbReference type="Proteomes" id="UP000324222"/>
    </source>
</evidence>